<dbReference type="PRINTS" id="PR01464">
    <property type="entry name" value="EAGCHANNEL"/>
</dbReference>
<dbReference type="NCBIfam" id="TIGR00229">
    <property type="entry name" value="sensory_box"/>
    <property type="match status" value="1"/>
</dbReference>
<dbReference type="Proteomes" id="UP000663879">
    <property type="component" value="Unassembled WGS sequence"/>
</dbReference>
<dbReference type="Pfam" id="PF13426">
    <property type="entry name" value="PAS_9"/>
    <property type="match status" value="1"/>
</dbReference>
<dbReference type="InterPro" id="IPR003938">
    <property type="entry name" value="K_chnl_volt-dep_EAG/ELK/ERG"/>
</dbReference>
<evidence type="ECO:0000256" key="3">
    <source>
        <dbReference type="ARBA" id="ARBA00022538"/>
    </source>
</evidence>
<dbReference type="Pfam" id="PF00027">
    <property type="entry name" value="cNMP_binding"/>
    <property type="match status" value="1"/>
</dbReference>
<evidence type="ECO:0000256" key="9">
    <source>
        <dbReference type="ARBA" id="ARBA00022958"/>
    </source>
</evidence>
<dbReference type="FunFam" id="2.60.120.10:FF:000009">
    <property type="entry name" value="Potassium voltage-gated channel subfamily H member 1"/>
    <property type="match status" value="1"/>
</dbReference>
<dbReference type="InterPro" id="IPR000014">
    <property type="entry name" value="PAS"/>
</dbReference>
<evidence type="ECO:0000256" key="13">
    <source>
        <dbReference type="ARBA" id="ARBA00023180"/>
    </source>
</evidence>
<dbReference type="SMART" id="SM00100">
    <property type="entry name" value="cNMP"/>
    <property type="match status" value="1"/>
</dbReference>
<dbReference type="GO" id="GO:0005516">
    <property type="term" value="F:calmodulin binding"/>
    <property type="evidence" value="ECO:0007669"/>
    <property type="project" value="UniProtKB-KW"/>
</dbReference>
<organism evidence="20 21">
    <name type="scientific">Brachionus calyciflorus</name>
    <dbReference type="NCBI Taxonomy" id="104777"/>
    <lineage>
        <taxon>Eukaryota</taxon>
        <taxon>Metazoa</taxon>
        <taxon>Spiralia</taxon>
        <taxon>Gnathifera</taxon>
        <taxon>Rotifera</taxon>
        <taxon>Eurotatoria</taxon>
        <taxon>Monogononta</taxon>
        <taxon>Pseudotrocha</taxon>
        <taxon>Ploima</taxon>
        <taxon>Brachionidae</taxon>
        <taxon>Brachionus</taxon>
    </lineage>
</organism>
<dbReference type="Pfam" id="PF00520">
    <property type="entry name" value="Ion_trans"/>
    <property type="match status" value="1"/>
</dbReference>
<dbReference type="InterPro" id="IPR035965">
    <property type="entry name" value="PAS-like_dom_sf"/>
</dbReference>
<accession>A0A813M409</accession>
<evidence type="ECO:0000256" key="14">
    <source>
        <dbReference type="ARBA" id="ARBA00023303"/>
    </source>
</evidence>
<feature type="transmembrane region" description="Helical" evidence="17">
    <location>
        <begin position="453"/>
        <end position="473"/>
    </location>
</feature>
<dbReference type="SUPFAM" id="SSF81324">
    <property type="entry name" value="Voltage-gated potassium channels"/>
    <property type="match status" value="1"/>
</dbReference>
<keyword evidence="9" id="KW-0630">Potassium</keyword>
<evidence type="ECO:0000256" key="12">
    <source>
        <dbReference type="ARBA" id="ARBA00023136"/>
    </source>
</evidence>
<keyword evidence="21" id="KW-1185">Reference proteome</keyword>
<evidence type="ECO:0000256" key="17">
    <source>
        <dbReference type="SAM" id="Phobius"/>
    </source>
</evidence>
<dbReference type="GO" id="GO:0005249">
    <property type="term" value="F:voltage-gated potassium channel activity"/>
    <property type="evidence" value="ECO:0007669"/>
    <property type="project" value="InterPro"/>
</dbReference>
<keyword evidence="12 17" id="KW-0472">Membrane</keyword>
<dbReference type="InterPro" id="IPR000700">
    <property type="entry name" value="PAS-assoc_C"/>
</dbReference>
<dbReference type="InterPro" id="IPR014710">
    <property type="entry name" value="RmlC-like_jellyroll"/>
</dbReference>
<dbReference type="SMART" id="SM00086">
    <property type="entry name" value="PAC"/>
    <property type="match status" value="1"/>
</dbReference>
<dbReference type="FunFam" id="1.10.287.70:FF:000035">
    <property type="entry name" value="Potassium voltage-gated channel, subfamily H (Eag-related), member 1"/>
    <property type="match status" value="1"/>
</dbReference>
<evidence type="ECO:0000256" key="11">
    <source>
        <dbReference type="ARBA" id="ARBA00023065"/>
    </source>
</evidence>
<feature type="transmembrane region" description="Helical" evidence="17">
    <location>
        <begin position="424"/>
        <end position="446"/>
    </location>
</feature>
<evidence type="ECO:0000256" key="8">
    <source>
        <dbReference type="ARBA" id="ARBA00022882"/>
    </source>
</evidence>
<dbReference type="SUPFAM" id="SSF51206">
    <property type="entry name" value="cAMP-binding domain-like"/>
    <property type="match status" value="1"/>
</dbReference>
<comment type="subcellular location">
    <subcellularLocation>
        <location evidence="1">Membrane</location>
        <topology evidence="1">Multi-pass membrane protein</topology>
    </subcellularLocation>
</comment>
<evidence type="ECO:0000259" key="18">
    <source>
        <dbReference type="PROSITE" id="PS50042"/>
    </source>
</evidence>
<proteinExistence type="predicted"/>
<evidence type="ECO:0000259" key="19">
    <source>
        <dbReference type="PROSITE" id="PS50113"/>
    </source>
</evidence>
<comment type="caution">
    <text evidence="20">The sequence shown here is derived from an EMBL/GenBank/DDBJ whole genome shotgun (WGS) entry which is preliminary data.</text>
</comment>
<name>A0A813M409_9BILA</name>
<evidence type="ECO:0000256" key="10">
    <source>
        <dbReference type="ARBA" id="ARBA00022989"/>
    </source>
</evidence>
<feature type="transmembrane region" description="Helical" evidence="17">
    <location>
        <begin position="222"/>
        <end position="244"/>
    </location>
</feature>
<dbReference type="Gene3D" id="3.30.450.20">
    <property type="entry name" value="PAS domain"/>
    <property type="match status" value="1"/>
</dbReference>
<dbReference type="Gene3D" id="1.10.1200.260">
    <property type="match status" value="1"/>
</dbReference>
<dbReference type="PROSITE" id="PS50042">
    <property type="entry name" value="CNMP_BINDING_3"/>
    <property type="match status" value="1"/>
</dbReference>
<dbReference type="EMBL" id="CAJNOC010000053">
    <property type="protein sequence ID" value="CAF0710215.1"/>
    <property type="molecule type" value="Genomic_DNA"/>
</dbReference>
<keyword evidence="7" id="KW-0112">Calmodulin-binding</keyword>
<evidence type="ECO:0000256" key="1">
    <source>
        <dbReference type="ARBA" id="ARBA00004141"/>
    </source>
</evidence>
<dbReference type="PRINTS" id="PR01463">
    <property type="entry name" value="EAGCHANLFMLY"/>
</dbReference>
<keyword evidence="10 17" id="KW-1133">Transmembrane helix</keyword>
<dbReference type="InterPro" id="IPR018490">
    <property type="entry name" value="cNMP-bd_dom_sf"/>
</dbReference>
<keyword evidence="2" id="KW-0813">Transport</keyword>
<evidence type="ECO:0000256" key="5">
    <source>
        <dbReference type="ARBA" id="ARBA00022692"/>
    </source>
</evidence>
<dbReference type="AlphaFoldDB" id="A0A813M409"/>
<dbReference type="InterPro" id="IPR001610">
    <property type="entry name" value="PAC"/>
</dbReference>
<dbReference type="SUPFAM" id="SSF55785">
    <property type="entry name" value="PYP-like sensor domain (PAS domain)"/>
    <property type="match status" value="1"/>
</dbReference>
<dbReference type="InterPro" id="IPR000595">
    <property type="entry name" value="cNMP-bd_dom"/>
</dbReference>
<keyword evidence="11" id="KW-0406">Ion transport</keyword>
<feature type="domain" description="PAC" evidence="19">
    <location>
        <begin position="93"/>
        <end position="145"/>
    </location>
</feature>
<dbReference type="FunFam" id="1.10.1200.260:FF:000003">
    <property type="entry name" value="Potassium voltage-gated channel subfamily H member 1"/>
    <property type="match status" value="1"/>
</dbReference>
<protein>
    <submittedName>
        <fullName evidence="20">Uncharacterized protein</fullName>
    </submittedName>
</protein>
<keyword evidence="13" id="KW-0325">Glycoprotein</keyword>
<dbReference type="InterPro" id="IPR050818">
    <property type="entry name" value="KCNH_animal-type"/>
</dbReference>
<dbReference type="GO" id="GO:0042391">
    <property type="term" value="P:regulation of membrane potential"/>
    <property type="evidence" value="ECO:0007669"/>
    <property type="project" value="TreeGrafter"/>
</dbReference>
<dbReference type="FunFam" id="3.30.450.20:FF:000009">
    <property type="entry name" value="Potassium voltage-gated channel subfamily H member 1"/>
    <property type="match status" value="1"/>
</dbReference>
<dbReference type="GO" id="GO:0008076">
    <property type="term" value="C:voltage-gated potassium channel complex"/>
    <property type="evidence" value="ECO:0007669"/>
    <property type="project" value="TreeGrafter"/>
</dbReference>
<gene>
    <name evidence="20" type="ORF">OXX778_LOCUS928</name>
</gene>
<dbReference type="Gene3D" id="1.10.287.70">
    <property type="match status" value="1"/>
</dbReference>
<evidence type="ECO:0000313" key="21">
    <source>
        <dbReference type="Proteomes" id="UP000663879"/>
    </source>
</evidence>
<evidence type="ECO:0000256" key="6">
    <source>
        <dbReference type="ARBA" id="ARBA00022826"/>
    </source>
</evidence>
<evidence type="ECO:0000256" key="2">
    <source>
        <dbReference type="ARBA" id="ARBA00022448"/>
    </source>
</evidence>
<keyword evidence="14" id="KW-0407">Ion channel</keyword>
<comment type="catalytic activity">
    <reaction evidence="15">
        <text>K(+)(in) = K(+)(out)</text>
        <dbReference type="Rhea" id="RHEA:29463"/>
        <dbReference type="ChEBI" id="CHEBI:29103"/>
    </reaction>
</comment>
<evidence type="ECO:0000256" key="15">
    <source>
        <dbReference type="ARBA" id="ARBA00034430"/>
    </source>
</evidence>
<reference evidence="20" key="1">
    <citation type="submission" date="2021-02" db="EMBL/GenBank/DDBJ databases">
        <authorList>
            <person name="Nowell W R."/>
        </authorList>
    </citation>
    <scope>NUCLEOTIDE SEQUENCE</scope>
    <source>
        <strain evidence="20">Ploen Becks lab</strain>
    </source>
</reference>
<sequence>MPGTRRGLVAPQNTFLENIVRRCNGSHNAFLLANAQIIDYPVVYCNEGFIKLSGYNKTEIMQKSSTCSFMWGELTDDETKKKVDQAFKNNSAENLEVLIYKKNKTPIWISMHIAPITNEKDVVVLFLCTFMDITAFKQPIEDDSSKGLSKFARLAKSVTRNKSLLVNFNNNSNIKNSKLDASKTSQFFHTLNFNAEFLPQYRQETPKTPPHIILHYCTFKAIWDWIILLLTFYTSVFVPFNVAFKSKTMDDVPLLVVDSIVDVVFFLDIVLNFHTTYVSQTGEVISDPRLIRLNYLKSWFVIDLLSCLPYDIFNAFQDAEDRYGSIFSALKVVRLLRLGRVVRKLDNYLEYGAAVLLLLICVFVLIAHWFACIWYTIGYHEIKGPMASRVEYGWLSHLDRVSGRNCINSSRNQSDFPSSCRKSAYITALYYTMTSLTSIGFGNVAANTDLEKIFTTAMMLVGSLLYASIFGNVTTIFTQMYSATARYHEMLNNIREFMKLHDMPKQLQERVMDYVVSTWAITKGIDTSKVLNYCPKDMKADICVHLNRKVFDEHPAFRLASDGCLRALAMHFSTNHSAPGDIIYHCGESLDFLCFIASGSLEVVQDDEVVAILTKGDVFGDVFWKEGSIGQSAANVRALTYCDLHTIKRERLLEVLSFYQSFANSFARNMILTYNLRHRIIFRKLADLKREQELADKSKMEIYETMESTSSNNALKKLLNKLRKRSVDSRADPDAFHSIDSVQNVMNQMNQQSISAISLVSAPAINLATYGFNKSENSSNKSTSGSNLALPNSVSGTRLITITERSENSRKSHSPFMLPPPKKLPTLPPLSEATSVKQKWNILLSKAKGGVENIPRAFLTCTHEENEEALNECEKNDTNPINEPIINQTVSLDKPNPAIYKTTSTDAELLSLRSKTVDSCNILGSNLDESGGFLMDLDLDVELLSAKSGRIDDGLNRNPYQLLHSLIGHRQDIKNEVENLNGKMSKIDKKITEILRLISTSGSPSTTTDINHFKSSFNIAMEKKSNNFLDVNSNQAKGAFLDTSFSFGLNSNLYSTDTSSKYSNLKTPIATQMATIPVEKPKIEISLPVPDTAPKALKLAPPVKHSKSHGKLKKSDLAGSNASVVNAAVEGATAVLNAKNPFVSSGLPSSAHSNYNVNLIPCETERKYMTTSASDYVLKEPHYRSLLEKRRKERLVFDEDVEEQTNLISKKDKI</sequence>
<keyword evidence="4" id="KW-0597">Phosphoprotein</keyword>
<feature type="region of interest" description="Disordered" evidence="16">
    <location>
        <begin position="803"/>
        <end position="823"/>
    </location>
</feature>
<feature type="transmembrane region" description="Helical" evidence="17">
    <location>
        <begin position="353"/>
        <end position="377"/>
    </location>
</feature>
<feature type="domain" description="Cyclic nucleotide-binding" evidence="18">
    <location>
        <begin position="556"/>
        <end position="656"/>
    </location>
</feature>
<evidence type="ECO:0000256" key="7">
    <source>
        <dbReference type="ARBA" id="ARBA00022860"/>
    </source>
</evidence>
<dbReference type="InterPro" id="IPR005821">
    <property type="entry name" value="Ion_trans_dom"/>
</dbReference>
<keyword evidence="3" id="KW-0633">Potassium transport</keyword>
<evidence type="ECO:0000313" key="20">
    <source>
        <dbReference type="EMBL" id="CAF0710215.1"/>
    </source>
</evidence>
<dbReference type="OrthoDB" id="447251at2759"/>
<keyword evidence="5 17" id="KW-0812">Transmembrane</keyword>
<dbReference type="PANTHER" id="PTHR10217:SF435">
    <property type="entry name" value="POTASSIUM VOLTAGE-GATED CHANNEL PROTEIN EAG"/>
    <property type="match status" value="1"/>
</dbReference>
<evidence type="ECO:0000256" key="16">
    <source>
        <dbReference type="SAM" id="MobiDB-lite"/>
    </source>
</evidence>
<keyword evidence="8" id="KW-0851">Voltage-gated channel</keyword>
<keyword evidence="6" id="KW-0631">Potassium channel</keyword>
<dbReference type="PROSITE" id="PS50113">
    <property type="entry name" value="PAC"/>
    <property type="match status" value="1"/>
</dbReference>
<dbReference type="InterPro" id="IPR003949">
    <property type="entry name" value="K_chnl_volt-dep_EAG"/>
</dbReference>
<dbReference type="PANTHER" id="PTHR10217">
    <property type="entry name" value="VOLTAGE AND LIGAND GATED POTASSIUM CHANNEL"/>
    <property type="match status" value="1"/>
</dbReference>
<dbReference type="CDD" id="cd00130">
    <property type="entry name" value="PAS"/>
    <property type="match status" value="1"/>
</dbReference>
<dbReference type="Gene3D" id="2.60.120.10">
    <property type="entry name" value="Jelly Rolls"/>
    <property type="match status" value="1"/>
</dbReference>
<dbReference type="CDD" id="cd00038">
    <property type="entry name" value="CAP_ED"/>
    <property type="match status" value="1"/>
</dbReference>
<evidence type="ECO:0000256" key="4">
    <source>
        <dbReference type="ARBA" id="ARBA00022553"/>
    </source>
</evidence>